<gene>
    <name evidence="1" type="ORF">BD410DRAFT_4113</name>
</gene>
<dbReference type="AlphaFoldDB" id="A0A4R5XEE6"/>
<dbReference type="EMBL" id="ML170156">
    <property type="protein sequence ID" value="TDL29112.1"/>
    <property type="molecule type" value="Genomic_DNA"/>
</dbReference>
<evidence type="ECO:0000313" key="1">
    <source>
        <dbReference type="EMBL" id="TDL29112.1"/>
    </source>
</evidence>
<name>A0A4R5XEE6_9AGAM</name>
<proteinExistence type="predicted"/>
<dbReference type="STRING" id="50990.A0A4R5XEE6"/>
<keyword evidence="2" id="KW-1185">Reference proteome</keyword>
<sequence length="406" mass="46474">MAPVRRDECLGLSQRRRLSCWTNPPEMDGNQYTMPEKPPRRIPAADVDFLISALHRIKLNGRLHGHLEDMENWFDNANDWIDPDMLPFPDGSCKFCEPDISLPAGCHRYPKDANSLRDALRQLKAVDVVMKLIRKSLSQRVMCLGKRCAELELQNGLRGTPDEVLSHIFQLAHLSSGRQGHRVTTTLASVCTRFRTICLQSPGMWSSLSSHQAPATIRLNLARSKESQLSIFLAQRLRVFPDRNMVEFLHIVTPHSRRWAYLEISTRDHTHFAKTFSMYTALDLPKLSHIRCIDPNAGHQMTHGPFIHFCSMWNIPSLKRFDANNVVPDQNSVGAHIRECYLKWNAWESGAKKRTTVNTVELPIEYLSGCLRTLASLRHLNLDFEDARINSGLFLDVPPRTNHWLT</sequence>
<dbReference type="Proteomes" id="UP000294933">
    <property type="component" value="Unassembled WGS sequence"/>
</dbReference>
<organism evidence="1 2">
    <name type="scientific">Rickenella mellea</name>
    <dbReference type="NCBI Taxonomy" id="50990"/>
    <lineage>
        <taxon>Eukaryota</taxon>
        <taxon>Fungi</taxon>
        <taxon>Dikarya</taxon>
        <taxon>Basidiomycota</taxon>
        <taxon>Agaricomycotina</taxon>
        <taxon>Agaricomycetes</taxon>
        <taxon>Hymenochaetales</taxon>
        <taxon>Rickenellaceae</taxon>
        <taxon>Rickenella</taxon>
    </lineage>
</organism>
<dbReference type="OrthoDB" id="3016965at2759"/>
<evidence type="ECO:0000313" key="2">
    <source>
        <dbReference type="Proteomes" id="UP000294933"/>
    </source>
</evidence>
<reference evidence="1 2" key="1">
    <citation type="submission" date="2018-06" db="EMBL/GenBank/DDBJ databases">
        <title>A transcriptomic atlas of mushroom development highlights an independent origin of complex multicellularity.</title>
        <authorList>
            <consortium name="DOE Joint Genome Institute"/>
            <person name="Krizsan K."/>
            <person name="Almasi E."/>
            <person name="Merenyi Z."/>
            <person name="Sahu N."/>
            <person name="Viragh M."/>
            <person name="Koszo T."/>
            <person name="Mondo S."/>
            <person name="Kiss B."/>
            <person name="Balint B."/>
            <person name="Kues U."/>
            <person name="Barry K."/>
            <person name="Hegedus J.C."/>
            <person name="Henrissat B."/>
            <person name="Johnson J."/>
            <person name="Lipzen A."/>
            <person name="Ohm R."/>
            <person name="Nagy I."/>
            <person name="Pangilinan J."/>
            <person name="Yan J."/>
            <person name="Xiong Y."/>
            <person name="Grigoriev I.V."/>
            <person name="Hibbett D.S."/>
            <person name="Nagy L.G."/>
        </authorList>
    </citation>
    <scope>NUCLEOTIDE SEQUENCE [LARGE SCALE GENOMIC DNA]</scope>
    <source>
        <strain evidence="1 2">SZMC22713</strain>
    </source>
</reference>
<accession>A0A4R5XEE6</accession>
<protein>
    <submittedName>
        <fullName evidence="1">Uncharacterized protein</fullName>
    </submittedName>
</protein>
<dbReference type="VEuPathDB" id="FungiDB:BD410DRAFT_4113"/>